<keyword evidence="5 7" id="KW-0648">Protein biosynthesis</keyword>
<dbReference type="InterPro" id="IPR049940">
    <property type="entry name" value="GluQ/Sye"/>
</dbReference>
<evidence type="ECO:0000256" key="3">
    <source>
        <dbReference type="ARBA" id="ARBA00022741"/>
    </source>
</evidence>
<dbReference type="PANTHER" id="PTHR43311:SF2">
    <property type="entry name" value="GLUTAMATE--TRNA LIGASE, MITOCHONDRIAL-RELATED"/>
    <property type="match status" value="1"/>
</dbReference>
<dbReference type="HAMAP" id="MF_00022">
    <property type="entry name" value="Glu_tRNA_synth_type1"/>
    <property type="match status" value="1"/>
</dbReference>
<evidence type="ECO:0000256" key="1">
    <source>
        <dbReference type="ARBA" id="ARBA00007894"/>
    </source>
</evidence>
<proteinExistence type="inferred from homology"/>
<evidence type="ECO:0000256" key="6">
    <source>
        <dbReference type="ARBA" id="ARBA00023146"/>
    </source>
</evidence>
<dbReference type="InterPro" id="IPR020061">
    <property type="entry name" value="Glu_tRNA_lig_a-bdl"/>
</dbReference>
<dbReference type="GO" id="GO:0005524">
    <property type="term" value="F:ATP binding"/>
    <property type="evidence" value="ECO:0007669"/>
    <property type="project" value="UniProtKB-UniRule"/>
</dbReference>
<dbReference type="GO" id="GO:0006424">
    <property type="term" value="P:glutamyl-tRNA aminoacylation"/>
    <property type="evidence" value="ECO:0007669"/>
    <property type="project" value="UniProtKB-UniRule"/>
</dbReference>
<comment type="subcellular location">
    <subcellularLocation>
        <location evidence="7">Cytoplasm</location>
    </subcellularLocation>
</comment>
<accession>A0A7M2YXY5</accession>
<evidence type="ECO:0000256" key="2">
    <source>
        <dbReference type="ARBA" id="ARBA00022598"/>
    </source>
</evidence>
<feature type="domain" description="Glutamyl/glutaminyl-tRNA synthetase class Ib catalytic" evidence="8">
    <location>
        <begin position="101"/>
        <end position="268"/>
    </location>
</feature>
<dbReference type="InterPro" id="IPR001412">
    <property type="entry name" value="aa-tRNA-synth_I_CS"/>
</dbReference>
<dbReference type="InterPro" id="IPR000924">
    <property type="entry name" value="Glu/Gln-tRNA-synth"/>
</dbReference>
<organism evidence="10 11">
    <name type="scientific">Gaiella occulta</name>
    <dbReference type="NCBI Taxonomy" id="1002870"/>
    <lineage>
        <taxon>Bacteria</taxon>
        <taxon>Bacillati</taxon>
        <taxon>Actinomycetota</taxon>
        <taxon>Thermoleophilia</taxon>
        <taxon>Gaiellales</taxon>
        <taxon>Gaiellaceae</taxon>
        <taxon>Gaiella</taxon>
    </lineage>
</organism>
<dbReference type="OrthoDB" id="9807503at2"/>
<comment type="catalytic activity">
    <reaction evidence="7">
        <text>tRNA(Glu) + L-glutamate + ATP = L-glutamyl-tRNA(Glu) + AMP + diphosphate</text>
        <dbReference type="Rhea" id="RHEA:23540"/>
        <dbReference type="Rhea" id="RHEA-COMP:9663"/>
        <dbReference type="Rhea" id="RHEA-COMP:9680"/>
        <dbReference type="ChEBI" id="CHEBI:29985"/>
        <dbReference type="ChEBI" id="CHEBI:30616"/>
        <dbReference type="ChEBI" id="CHEBI:33019"/>
        <dbReference type="ChEBI" id="CHEBI:78442"/>
        <dbReference type="ChEBI" id="CHEBI:78520"/>
        <dbReference type="ChEBI" id="CHEBI:456215"/>
        <dbReference type="EC" id="6.1.1.17"/>
    </reaction>
</comment>
<evidence type="ECO:0000259" key="9">
    <source>
        <dbReference type="Pfam" id="PF19269"/>
    </source>
</evidence>
<comment type="function">
    <text evidence="7">Catalyzes the attachment of glutamate to tRNA(Glu) in a two-step reaction: glutamate is first activated by ATP to form Glu-AMP and then transferred to the acceptor end of tRNA(Glu).</text>
</comment>
<dbReference type="CDD" id="cd00808">
    <property type="entry name" value="GluRS_core"/>
    <property type="match status" value="1"/>
</dbReference>
<gene>
    <name evidence="7" type="primary">gltX</name>
    <name evidence="10" type="ORF">Gocc_0813</name>
</gene>
<dbReference type="SUPFAM" id="SSF48163">
    <property type="entry name" value="An anticodon-binding domain of class I aminoacyl-tRNA synthetases"/>
    <property type="match status" value="1"/>
</dbReference>
<feature type="binding site" evidence="7">
    <location>
        <position position="202"/>
    </location>
    <ligand>
        <name>ATP</name>
        <dbReference type="ChEBI" id="CHEBI:30616"/>
    </ligand>
</feature>
<sequence>MSVRVRMAPSPTGFLHIGGVRTFLFNWLYARGRGGECLLRIENTDTSREVAESVEQIERSLRWLGIEWDGATRFQLDGAERCRAEAARLVAEGKAYEDGGAVRIRMPREGVIDWDDAVKGHIEFPAAELEDMVILRSDGRPVYNFASPVDDWVDGITHVIRGDDHVSNTPKQIVVLRALGAEPPVYAHVPNVNGEDGRKLSKRHGAVSVDEFRAAGYVAPALMNFLALLGWAPDGETTIMSRDELIERFTLERVGVSPATFDYAKLDWMNGVYLREMPVDAYAGALVAFLRERGIDWDESRVRAAAPLVQEKIGRLGEFPDFAGFLFHDVEPDPSLLDERLLRAAEKALDGVAEWNAAEIEAALKGLCEDLGEKPRTVFGPIRVAVTGSRISPGLYESLELLGRDVALARIRAGAAVA</sequence>
<comment type="subunit">
    <text evidence="7">Monomer.</text>
</comment>
<reference evidence="10 11" key="1">
    <citation type="submission" date="2018-07" db="EMBL/GenBank/DDBJ databases">
        <title>High-quality-draft genome sequence of Gaiella occulta.</title>
        <authorList>
            <person name="Severino R."/>
            <person name="Froufe H.J.C."/>
            <person name="Rainey F.A."/>
            <person name="Barroso C."/>
            <person name="Albuquerque L."/>
            <person name="Lobo-Da-Cunha A."/>
            <person name="Da Costa M.S."/>
            <person name="Egas C."/>
        </authorList>
    </citation>
    <scope>NUCLEOTIDE SEQUENCE [LARGE SCALE GENOMIC DNA]</scope>
    <source>
        <strain evidence="10 11">F2-233</strain>
    </source>
</reference>
<comment type="similarity">
    <text evidence="1 7">Belongs to the class-I aminoacyl-tRNA synthetase family. Glutamate--tRNA ligase type 1 subfamily.</text>
</comment>
<dbReference type="InterPro" id="IPR004527">
    <property type="entry name" value="Glu-tRNA-ligase_bac/mito"/>
</dbReference>
<dbReference type="GO" id="GO:0000049">
    <property type="term" value="F:tRNA binding"/>
    <property type="evidence" value="ECO:0007669"/>
    <property type="project" value="InterPro"/>
</dbReference>
<dbReference type="InterPro" id="IPR020751">
    <property type="entry name" value="aa-tRNA-synth_I_codon-bd_sub2"/>
</dbReference>
<dbReference type="InterPro" id="IPR020058">
    <property type="entry name" value="Glu/Gln-tRNA-synth_Ib_cat-dom"/>
</dbReference>
<protein>
    <recommendedName>
        <fullName evidence="7">Glutamate--tRNA ligase</fullName>
        <ecNumber evidence="7">6.1.1.17</ecNumber>
    </recommendedName>
    <alternativeName>
        <fullName evidence="7">Glutamyl-tRNA synthetase</fullName>
        <shortName evidence="7">GluRS</shortName>
    </alternativeName>
</protein>
<dbReference type="SUPFAM" id="SSF52374">
    <property type="entry name" value="Nucleotidylyl transferase"/>
    <property type="match status" value="1"/>
</dbReference>
<dbReference type="PANTHER" id="PTHR43311">
    <property type="entry name" value="GLUTAMATE--TRNA LIGASE"/>
    <property type="match status" value="1"/>
</dbReference>
<dbReference type="Proteomes" id="UP000254134">
    <property type="component" value="Unassembled WGS sequence"/>
</dbReference>
<evidence type="ECO:0000256" key="7">
    <source>
        <dbReference type="HAMAP-Rule" id="MF_00022"/>
    </source>
</evidence>
<name>A0A7M2YXY5_9ACTN</name>
<keyword evidence="7" id="KW-0963">Cytoplasm</keyword>
<comment type="caution">
    <text evidence="7">Lacks conserved residue(s) required for the propagation of feature annotation.</text>
</comment>
<dbReference type="InterPro" id="IPR008925">
    <property type="entry name" value="aa_tRNA-synth_I_cd-bd_sf"/>
</dbReference>
<dbReference type="GO" id="GO:0004818">
    <property type="term" value="F:glutamate-tRNA ligase activity"/>
    <property type="evidence" value="ECO:0007669"/>
    <property type="project" value="UniProtKB-UniRule"/>
</dbReference>
<dbReference type="Pfam" id="PF00749">
    <property type="entry name" value="tRNA-synt_1c"/>
    <property type="match status" value="2"/>
</dbReference>
<dbReference type="PROSITE" id="PS00178">
    <property type="entry name" value="AA_TRNA_LIGASE_I"/>
    <property type="match status" value="1"/>
</dbReference>
<dbReference type="AlphaFoldDB" id="A0A7M2YXY5"/>
<keyword evidence="6 7" id="KW-0030">Aminoacyl-tRNA synthetase</keyword>
<dbReference type="Gene3D" id="3.40.50.620">
    <property type="entry name" value="HUPs"/>
    <property type="match status" value="2"/>
</dbReference>
<keyword evidence="3 7" id="KW-0547">Nucleotide-binding</keyword>
<evidence type="ECO:0000313" key="11">
    <source>
        <dbReference type="Proteomes" id="UP000254134"/>
    </source>
</evidence>
<feature type="domain" description="Glutamyl/glutaminyl-tRNA synthetase class Ib catalytic" evidence="8">
    <location>
        <begin position="3"/>
        <end position="98"/>
    </location>
</feature>
<evidence type="ECO:0000313" key="10">
    <source>
        <dbReference type="EMBL" id="RDI75015.1"/>
    </source>
</evidence>
<keyword evidence="4 7" id="KW-0067">ATP-binding</keyword>
<dbReference type="InterPro" id="IPR014729">
    <property type="entry name" value="Rossmann-like_a/b/a_fold"/>
</dbReference>
<dbReference type="Gene3D" id="3.90.800.10">
    <property type="entry name" value="Glutamyl-tRNA Synthetase, Domain 3"/>
    <property type="match status" value="1"/>
</dbReference>
<dbReference type="Gene3D" id="1.10.1160.10">
    <property type="entry name" value="Glutamyl-trna Synthetase, Domain 2"/>
    <property type="match status" value="1"/>
</dbReference>
<reference evidence="11" key="2">
    <citation type="journal article" date="2019" name="MicrobiologyOpen">
        <title>High-quality draft genome sequence of Gaiella occulta isolated from a 150 meter deep mineral water borehole and comparison with the genome sequences of other deep-branching lineages of the phylum Actinobacteria.</title>
        <authorList>
            <person name="Severino R."/>
            <person name="Froufe H.J.C."/>
            <person name="Barroso C."/>
            <person name="Albuquerque L."/>
            <person name="Lobo-da-Cunha A."/>
            <person name="da Costa M.S."/>
            <person name="Egas C."/>
        </authorList>
    </citation>
    <scope>NUCLEOTIDE SEQUENCE [LARGE SCALE GENOMIC DNA]</scope>
    <source>
        <strain evidence="11">F2-233</strain>
    </source>
</reference>
<dbReference type="EC" id="6.1.1.17" evidence="7"/>
<dbReference type="Pfam" id="PF19269">
    <property type="entry name" value="Anticodon_2"/>
    <property type="match status" value="1"/>
</dbReference>
<dbReference type="EMBL" id="QQZY01000002">
    <property type="protein sequence ID" value="RDI75015.1"/>
    <property type="molecule type" value="Genomic_DNA"/>
</dbReference>
<dbReference type="InterPro" id="IPR033910">
    <property type="entry name" value="GluRS_core"/>
</dbReference>
<feature type="short sequence motif" description="'HIGH' region" evidence="7">
    <location>
        <begin position="9"/>
        <end position="19"/>
    </location>
</feature>
<keyword evidence="2 7" id="KW-0436">Ligase</keyword>
<comment type="caution">
    <text evidence="10">The sequence shown here is derived from an EMBL/GenBank/DDBJ whole genome shotgun (WGS) entry which is preliminary data.</text>
</comment>
<dbReference type="InterPro" id="IPR045462">
    <property type="entry name" value="aa-tRNA-synth_I_cd-bd"/>
</dbReference>
<dbReference type="GO" id="GO:0005829">
    <property type="term" value="C:cytosol"/>
    <property type="evidence" value="ECO:0007669"/>
    <property type="project" value="TreeGrafter"/>
</dbReference>
<keyword evidence="11" id="KW-1185">Reference proteome</keyword>
<dbReference type="Gene3D" id="1.10.10.350">
    <property type="match status" value="1"/>
</dbReference>
<dbReference type="GO" id="GO:0008270">
    <property type="term" value="F:zinc ion binding"/>
    <property type="evidence" value="ECO:0007669"/>
    <property type="project" value="InterPro"/>
</dbReference>
<evidence type="ECO:0000259" key="8">
    <source>
        <dbReference type="Pfam" id="PF00749"/>
    </source>
</evidence>
<feature type="short sequence motif" description="'KMSKS' region" evidence="7">
    <location>
        <begin position="199"/>
        <end position="203"/>
    </location>
</feature>
<dbReference type="RefSeq" id="WP_114795273.1">
    <property type="nucleotide sequence ID" value="NZ_QQZY01000002.1"/>
</dbReference>
<feature type="domain" description="Aminoacyl-tRNA synthetase class I anticodon-binding" evidence="9">
    <location>
        <begin position="296"/>
        <end position="414"/>
    </location>
</feature>
<dbReference type="PRINTS" id="PR00987">
    <property type="entry name" value="TRNASYNTHGLU"/>
</dbReference>
<evidence type="ECO:0000256" key="4">
    <source>
        <dbReference type="ARBA" id="ARBA00022840"/>
    </source>
</evidence>
<evidence type="ECO:0000256" key="5">
    <source>
        <dbReference type="ARBA" id="ARBA00022917"/>
    </source>
</evidence>